<comment type="caution">
    <text evidence="1">The sequence shown here is derived from an EMBL/GenBank/DDBJ whole genome shotgun (WGS) entry which is preliminary data.</text>
</comment>
<dbReference type="Proteomes" id="UP000019753">
    <property type="component" value="Unassembled WGS sequence"/>
</dbReference>
<accession>A0A021VUX9</accession>
<dbReference type="AlphaFoldDB" id="A0A021VUX9"/>
<dbReference type="OrthoDB" id="9795921at2"/>
<evidence type="ECO:0000313" key="2">
    <source>
        <dbReference type="Proteomes" id="UP000019753"/>
    </source>
</evidence>
<protein>
    <submittedName>
        <fullName evidence="1">Uncharacterized protein</fullName>
    </submittedName>
</protein>
<sequence>MSDFEEVWRRIQRHAGETFHTITGLPFSYAVPGDYLRVTRDGSEVNRSLSKTNFRKAAAMMPADGPSALKGRQGASYTWAILADPGIRN</sequence>
<evidence type="ECO:0000313" key="1">
    <source>
        <dbReference type="EMBL" id="EYR62862.1"/>
    </source>
</evidence>
<dbReference type="EMBL" id="AXCW01000158">
    <property type="protein sequence ID" value="EYR62862.1"/>
    <property type="molecule type" value="Genomic_DNA"/>
</dbReference>
<name>A0A021VUX9_9CELL</name>
<reference evidence="1 2" key="1">
    <citation type="submission" date="2014-01" db="EMBL/GenBank/DDBJ databases">
        <title>Actinotalea ferrariae CF5-4.</title>
        <authorList>
            <person name="Chen F."/>
            <person name="Li Y."/>
            <person name="Wang G."/>
        </authorList>
    </citation>
    <scope>NUCLEOTIDE SEQUENCE [LARGE SCALE GENOMIC DNA]</scope>
    <source>
        <strain evidence="1 2">CF5-4</strain>
    </source>
</reference>
<dbReference type="RefSeq" id="WP_034227031.1">
    <property type="nucleotide sequence ID" value="NZ_AXCW01000158.1"/>
</dbReference>
<organism evidence="1 2">
    <name type="scientific">Actinotalea ferrariae CF5-4</name>
    <dbReference type="NCBI Taxonomy" id="948458"/>
    <lineage>
        <taxon>Bacteria</taxon>
        <taxon>Bacillati</taxon>
        <taxon>Actinomycetota</taxon>
        <taxon>Actinomycetes</taxon>
        <taxon>Micrococcales</taxon>
        <taxon>Cellulomonadaceae</taxon>
        <taxon>Actinotalea</taxon>
    </lineage>
</organism>
<keyword evidence="2" id="KW-1185">Reference proteome</keyword>
<proteinExistence type="predicted"/>
<gene>
    <name evidence="1" type="ORF">N866_04685</name>
</gene>